<dbReference type="Pfam" id="PF07883">
    <property type="entry name" value="Cupin_2"/>
    <property type="match status" value="1"/>
</dbReference>
<reference evidence="3 4" key="1">
    <citation type="submission" date="2019-06" db="EMBL/GenBank/DDBJ databases">
        <title>Whole genome shotgun sequence of Pseudonocardia saturnea NBRC 14499.</title>
        <authorList>
            <person name="Hosoyama A."/>
            <person name="Uohara A."/>
            <person name="Ohji S."/>
            <person name="Ichikawa N."/>
        </authorList>
    </citation>
    <scope>NUCLEOTIDE SEQUENCE [LARGE SCALE GENOMIC DNA]</scope>
    <source>
        <strain evidence="3 4">NBRC 14499</strain>
    </source>
</reference>
<dbReference type="InterPro" id="IPR014710">
    <property type="entry name" value="RmlC-like_jellyroll"/>
</dbReference>
<sequence>MLSSCDGVYYRGVIPPKRSSDVDRFSSGLPVSELGRRVREGRQRRGLTLQGLADAAGVSRSMLSEIERGAKMPTVLVLDRVAGALGSSVAQLLDGHRSESAVVIRADDQRVEVEDGWTWRLLSPALPDRSTQVVRVVAPPNCDGPEFPAHAAGSREWLALEHGRLRITVGSEVVELEAGDAVSFVGDLVHRISNPGDDEAMYFLVIDYSAP</sequence>
<dbReference type="EMBL" id="BJNH01000133">
    <property type="protein sequence ID" value="GEC29517.1"/>
    <property type="molecule type" value="Genomic_DNA"/>
</dbReference>
<dbReference type="InterPro" id="IPR011051">
    <property type="entry name" value="RmlC_Cupin_sf"/>
</dbReference>
<protein>
    <submittedName>
        <fullName evidence="3">Transcriptional regulator</fullName>
    </submittedName>
</protein>
<dbReference type="Gene3D" id="1.10.260.40">
    <property type="entry name" value="lambda repressor-like DNA-binding domains"/>
    <property type="match status" value="1"/>
</dbReference>
<accession>A0ABQ0S9B1</accession>
<dbReference type="SUPFAM" id="SSF47413">
    <property type="entry name" value="lambda repressor-like DNA-binding domains"/>
    <property type="match status" value="1"/>
</dbReference>
<evidence type="ECO:0000313" key="3">
    <source>
        <dbReference type="EMBL" id="GEC29517.1"/>
    </source>
</evidence>
<dbReference type="SUPFAM" id="SSF51182">
    <property type="entry name" value="RmlC-like cupins"/>
    <property type="match status" value="1"/>
</dbReference>
<dbReference type="PROSITE" id="PS50943">
    <property type="entry name" value="HTH_CROC1"/>
    <property type="match status" value="1"/>
</dbReference>
<evidence type="ECO:0000259" key="2">
    <source>
        <dbReference type="PROSITE" id="PS50943"/>
    </source>
</evidence>
<dbReference type="InterPro" id="IPR010982">
    <property type="entry name" value="Lambda_DNA-bd_dom_sf"/>
</dbReference>
<feature type="domain" description="HTH cro/C1-type" evidence="2">
    <location>
        <begin position="38"/>
        <end position="92"/>
    </location>
</feature>
<name>A0ABQ0S9B1_9PSEU</name>
<dbReference type="SMART" id="SM00530">
    <property type="entry name" value="HTH_XRE"/>
    <property type="match status" value="1"/>
</dbReference>
<dbReference type="Pfam" id="PF01381">
    <property type="entry name" value="HTH_3"/>
    <property type="match status" value="1"/>
</dbReference>
<gene>
    <name evidence="3" type="ORF">PSA01_65460</name>
</gene>
<dbReference type="PANTHER" id="PTHR46797:SF1">
    <property type="entry name" value="METHYLPHOSPHONATE SYNTHASE"/>
    <property type="match status" value="1"/>
</dbReference>
<dbReference type="InterPro" id="IPR001387">
    <property type="entry name" value="Cro/C1-type_HTH"/>
</dbReference>
<dbReference type="CDD" id="cd00093">
    <property type="entry name" value="HTH_XRE"/>
    <property type="match status" value="1"/>
</dbReference>
<evidence type="ECO:0000256" key="1">
    <source>
        <dbReference type="ARBA" id="ARBA00023125"/>
    </source>
</evidence>
<evidence type="ECO:0000313" key="4">
    <source>
        <dbReference type="Proteomes" id="UP000320693"/>
    </source>
</evidence>
<dbReference type="PANTHER" id="PTHR46797">
    <property type="entry name" value="HTH-TYPE TRANSCRIPTIONAL REGULATOR"/>
    <property type="match status" value="1"/>
</dbReference>
<comment type="caution">
    <text evidence="3">The sequence shown here is derived from an EMBL/GenBank/DDBJ whole genome shotgun (WGS) entry which is preliminary data.</text>
</comment>
<dbReference type="RefSeq" id="WP_158092383.1">
    <property type="nucleotide sequence ID" value="NZ_BJNH01000133.1"/>
</dbReference>
<proteinExistence type="predicted"/>
<dbReference type="Gene3D" id="2.60.120.10">
    <property type="entry name" value="Jelly Rolls"/>
    <property type="match status" value="1"/>
</dbReference>
<dbReference type="InterPro" id="IPR013096">
    <property type="entry name" value="Cupin_2"/>
</dbReference>
<dbReference type="CDD" id="cd02209">
    <property type="entry name" value="cupin_XRE_C"/>
    <property type="match status" value="1"/>
</dbReference>
<keyword evidence="4" id="KW-1185">Reference proteome</keyword>
<organism evidence="3 4">
    <name type="scientific">Pseudonocardia saturnea</name>
    <dbReference type="NCBI Taxonomy" id="33909"/>
    <lineage>
        <taxon>Bacteria</taxon>
        <taxon>Bacillati</taxon>
        <taxon>Actinomycetota</taxon>
        <taxon>Actinomycetes</taxon>
        <taxon>Pseudonocardiales</taxon>
        <taxon>Pseudonocardiaceae</taxon>
        <taxon>Pseudonocardia</taxon>
    </lineage>
</organism>
<dbReference type="Proteomes" id="UP000320693">
    <property type="component" value="Unassembled WGS sequence"/>
</dbReference>
<keyword evidence="1" id="KW-0238">DNA-binding</keyword>
<dbReference type="InterPro" id="IPR050807">
    <property type="entry name" value="TransReg_Diox_bact_type"/>
</dbReference>